<feature type="transmembrane region" description="Helical" evidence="7">
    <location>
        <begin position="41"/>
        <end position="62"/>
    </location>
</feature>
<evidence type="ECO:0000256" key="3">
    <source>
        <dbReference type="ARBA" id="ARBA00022475"/>
    </source>
</evidence>
<dbReference type="RefSeq" id="WP_149568092.1">
    <property type="nucleotide sequence ID" value="NZ_CP035807.1"/>
</dbReference>
<gene>
    <name evidence="8" type="ORF">EW093_09090</name>
</gene>
<keyword evidence="4 7" id="KW-0812">Transmembrane</keyword>
<evidence type="ECO:0000256" key="6">
    <source>
        <dbReference type="ARBA" id="ARBA00023136"/>
    </source>
</evidence>
<dbReference type="Pfam" id="PF00375">
    <property type="entry name" value="SDF"/>
    <property type="match status" value="1"/>
</dbReference>
<comment type="subcellular location">
    <subcellularLocation>
        <location evidence="1">Cell membrane</location>
        <topology evidence="1">Multi-pass membrane protein</topology>
    </subcellularLocation>
</comment>
<dbReference type="GO" id="GO:0005886">
    <property type="term" value="C:plasma membrane"/>
    <property type="evidence" value="ECO:0007669"/>
    <property type="project" value="UniProtKB-SubCell"/>
</dbReference>
<dbReference type="PANTHER" id="PTHR42865">
    <property type="entry name" value="PROTON/GLUTAMATE-ASPARTATE SYMPORTER"/>
    <property type="match status" value="1"/>
</dbReference>
<proteinExistence type="predicted"/>
<keyword evidence="9" id="KW-1185">Reference proteome</keyword>
<evidence type="ECO:0000256" key="4">
    <source>
        <dbReference type="ARBA" id="ARBA00022692"/>
    </source>
</evidence>
<keyword evidence="6 7" id="KW-0472">Membrane</keyword>
<dbReference type="InterPro" id="IPR036458">
    <property type="entry name" value="Na:dicarbo_symporter_sf"/>
</dbReference>
<feature type="transmembrane region" description="Helical" evidence="7">
    <location>
        <begin position="74"/>
        <end position="96"/>
    </location>
</feature>
<feature type="transmembrane region" description="Helical" evidence="7">
    <location>
        <begin position="292"/>
        <end position="315"/>
    </location>
</feature>
<dbReference type="PRINTS" id="PR00173">
    <property type="entry name" value="EDTRNSPORT"/>
</dbReference>
<evidence type="ECO:0000256" key="1">
    <source>
        <dbReference type="ARBA" id="ARBA00004651"/>
    </source>
</evidence>
<sequence length="405" mass="44837">MKTSVQVLVGAVLGALIAVLLPADNLILTFITGLSTNLLLIGRYIVLPLMFFSLIVSVTQLQRDKLLVKNSFKLLALSAIFALLLVIVGITSSLLFSPGQIPVVIDGIQSVSVPSFQELLNQSFPGNIFSIFQGNFDGENNQFIPFFVLAIILGVFFTITTREEIEPTFNLVDSLSRLFFKINEYFFKISYIWVAILTAAYVIQIKNILDITIFLPLTIMLGTITFIVLFVIYPLIFYFVSGKKNPFKFMFLEIPTLISTIITGDQFFSSGAVILTQKREFKIKREYSGYNIPLLTLFSKAGTALVSVITFIVILKSYSSLEITATQILWVGVMSFLISFCLPTKMVGSSIASLFLLCALYGYGGIEDSFIILSPSFPILASVSTLLNAATIIIINTIMDPDKRV</sequence>
<evidence type="ECO:0000256" key="7">
    <source>
        <dbReference type="SAM" id="Phobius"/>
    </source>
</evidence>
<dbReference type="GO" id="GO:0015293">
    <property type="term" value="F:symporter activity"/>
    <property type="evidence" value="ECO:0007669"/>
    <property type="project" value="UniProtKB-KW"/>
</dbReference>
<keyword evidence="3" id="KW-1003">Cell membrane</keyword>
<feature type="transmembrane region" description="Helical" evidence="7">
    <location>
        <begin position="185"/>
        <end position="205"/>
    </location>
</feature>
<evidence type="ECO:0000256" key="2">
    <source>
        <dbReference type="ARBA" id="ARBA00022448"/>
    </source>
</evidence>
<feature type="transmembrane region" description="Helical" evidence="7">
    <location>
        <begin position="379"/>
        <end position="399"/>
    </location>
</feature>
<dbReference type="AlphaFoldDB" id="A0A5C1QF86"/>
<keyword evidence="2" id="KW-0813">Transport</keyword>
<reference evidence="8 9" key="1">
    <citation type="submission" date="2019-02" db="EMBL/GenBank/DDBJ databases">
        <authorList>
            <person name="Fomenkov A."/>
            <person name="Dubinina G."/>
            <person name="Grabovich M."/>
            <person name="Vincze T."/>
            <person name="Roberts R.J."/>
        </authorList>
    </citation>
    <scope>NUCLEOTIDE SEQUENCE [LARGE SCALE GENOMIC DNA]</scope>
    <source>
        <strain evidence="8 9">P</strain>
    </source>
</reference>
<reference evidence="8 9" key="2">
    <citation type="submission" date="2019-09" db="EMBL/GenBank/DDBJ databases">
        <title>Complete Genome Sequence and Methylome Analysis of free living Spirochaetas.</title>
        <authorList>
            <person name="Leshcheva N."/>
            <person name="Mikheeva N."/>
        </authorList>
    </citation>
    <scope>NUCLEOTIDE SEQUENCE [LARGE SCALE GENOMIC DNA]</scope>
    <source>
        <strain evidence="8 9">P</strain>
    </source>
</reference>
<protein>
    <submittedName>
        <fullName evidence="8">Dicarboxylate/amino acid:cation symporter</fullName>
    </submittedName>
</protein>
<dbReference type="SUPFAM" id="SSF118215">
    <property type="entry name" value="Proton glutamate symport protein"/>
    <property type="match status" value="1"/>
</dbReference>
<feature type="transmembrane region" description="Helical" evidence="7">
    <location>
        <begin position="321"/>
        <end position="342"/>
    </location>
</feature>
<feature type="transmembrane region" description="Helical" evidence="7">
    <location>
        <begin position="211"/>
        <end position="240"/>
    </location>
</feature>
<feature type="transmembrane region" description="Helical" evidence="7">
    <location>
        <begin position="354"/>
        <end position="373"/>
    </location>
</feature>
<dbReference type="EMBL" id="CP035807">
    <property type="protein sequence ID" value="QEN04852.1"/>
    <property type="molecule type" value="Genomic_DNA"/>
</dbReference>
<dbReference type="InterPro" id="IPR001991">
    <property type="entry name" value="Na-dicarboxylate_symporter"/>
</dbReference>
<name>A0A5C1QF86_9SPIO</name>
<evidence type="ECO:0000313" key="8">
    <source>
        <dbReference type="EMBL" id="QEN04852.1"/>
    </source>
</evidence>
<keyword evidence="5 7" id="KW-1133">Transmembrane helix</keyword>
<dbReference type="Proteomes" id="UP000323824">
    <property type="component" value="Chromosome"/>
</dbReference>
<organism evidence="8 9">
    <name type="scientific">Thiospirochaeta perfilievii</name>
    <dbReference type="NCBI Taxonomy" id="252967"/>
    <lineage>
        <taxon>Bacteria</taxon>
        <taxon>Pseudomonadati</taxon>
        <taxon>Spirochaetota</taxon>
        <taxon>Spirochaetia</taxon>
        <taxon>Spirochaetales</taxon>
        <taxon>Spirochaetaceae</taxon>
        <taxon>Thiospirochaeta</taxon>
    </lineage>
</organism>
<dbReference type="PANTHER" id="PTHR42865:SF7">
    <property type="entry name" value="PROTON_GLUTAMATE-ASPARTATE SYMPORTER"/>
    <property type="match status" value="1"/>
</dbReference>
<dbReference type="KEGG" id="sper:EW093_09090"/>
<feature type="transmembrane region" description="Helical" evidence="7">
    <location>
        <begin position="143"/>
        <end position="161"/>
    </location>
</feature>
<evidence type="ECO:0000313" key="9">
    <source>
        <dbReference type="Proteomes" id="UP000323824"/>
    </source>
</evidence>
<accession>A0A5C1QF86</accession>
<evidence type="ECO:0000256" key="5">
    <source>
        <dbReference type="ARBA" id="ARBA00022989"/>
    </source>
</evidence>
<dbReference type="Gene3D" id="1.10.3860.10">
    <property type="entry name" value="Sodium:dicarboxylate symporter"/>
    <property type="match status" value="1"/>
</dbReference>
<dbReference type="OrthoDB" id="368112at2"/>